<proteinExistence type="predicted"/>
<sequence length="160" mass="18419">MCKILRGQSGAWQGYVCCLNAHIKSNQRYLAELVENEFNSEHLEEIVASFWMIKFVASWVSVKGAGTGSNVTQFFDIGSVEKPLVSERLRTRNKDFHNFFTISSVAKIKCFPKLLDTHDVNYDATTLNRLAITAKIVCRVLNFQKPYTNWIIRIYKHLLI</sequence>
<organism evidence="1 2">
    <name type="scientific">Oikopleura dioica</name>
    <name type="common">Tunicate</name>
    <dbReference type="NCBI Taxonomy" id="34765"/>
    <lineage>
        <taxon>Eukaryota</taxon>
        <taxon>Metazoa</taxon>
        <taxon>Chordata</taxon>
        <taxon>Tunicata</taxon>
        <taxon>Appendicularia</taxon>
        <taxon>Copelata</taxon>
        <taxon>Oikopleuridae</taxon>
        <taxon>Oikopleura</taxon>
    </lineage>
</organism>
<protein>
    <submittedName>
        <fullName evidence="1">Uncharacterized protein</fullName>
    </submittedName>
</protein>
<keyword evidence="2" id="KW-1185">Reference proteome</keyword>
<gene>
    <name evidence="1" type="ORF">GSOID_T00010646001</name>
</gene>
<evidence type="ECO:0000313" key="1">
    <source>
        <dbReference type="EMBL" id="CBY09831.1"/>
    </source>
</evidence>
<dbReference type="Proteomes" id="UP000001307">
    <property type="component" value="Unassembled WGS sequence"/>
</dbReference>
<dbReference type="EMBL" id="FN653048">
    <property type="protein sequence ID" value="CBY09831.1"/>
    <property type="molecule type" value="Genomic_DNA"/>
</dbReference>
<reference evidence="1 2" key="1">
    <citation type="journal article" date="2010" name="Science">
        <title>Plasticity of animal genome architecture unmasked by rapid evolution of a pelagic tunicate.</title>
        <authorList>
            <person name="Denoeud F."/>
            <person name="Henriet S."/>
            <person name="Mungpakdee S."/>
            <person name="Aury J.M."/>
            <person name="Da Silva C."/>
            <person name="Brinkmann H."/>
            <person name="Mikhaleva J."/>
            <person name="Olsen L.C."/>
            <person name="Jubin C."/>
            <person name="Canestro C."/>
            <person name="Bouquet J.M."/>
            <person name="Danks G."/>
            <person name="Poulain J."/>
            <person name="Campsteijn C."/>
            <person name="Adamski M."/>
            <person name="Cross I."/>
            <person name="Yadetie F."/>
            <person name="Muffato M."/>
            <person name="Louis A."/>
            <person name="Butcher S."/>
            <person name="Tsagkogeorga G."/>
            <person name="Konrad A."/>
            <person name="Singh S."/>
            <person name="Jensen M.F."/>
            <person name="Cong E.H."/>
            <person name="Eikeseth-Otteraa H."/>
            <person name="Noel B."/>
            <person name="Anthouard V."/>
            <person name="Porcel B.M."/>
            <person name="Kachouri-Lafond R."/>
            <person name="Nishino A."/>
            <person name="Ugolini M."/>
            <person name="Chourrout P."/>
            <person name="Nishida H."/>
            <person name="Aasland R."/>
            <person name="Huzurbazar S."/>
            <person name="Westhof E."/>
            <person name="Delsuc F."/>
            <person name="Lehrach H."/>
            <person name="Reinhardt R."/>
            <person name="Weissenbach J."/>
            <person name="Roy S.W."/>
            <person name="Artiguenave F."/>
            <person name="Postlethwait J.H."/>
            <person name="Manak J.R."/>
            <person name="Thompson E.M."/>
            <person name="Jaillon O."/>
            <person name="Du Pasquier L."/>
            <person name="Boudinot P."/>
            <person name="Liberles D.A."/>
            <person name="Volff J.N."/>
            <person name="Philippe H."/>
            <person name="Lenhard B."/>
            <person name="Roest Crollius H."/>
            <person name="Wincker P."/>
            <person name="Chourrout D."/>
        </authorList>
    </citation>
    <scope>NUCLEOTIDE SEQUENCE [LARGE SCALE GENOMIC DNA]</scope>
</reference>
<dbReference type="InParanoid" id="E4XGN3"/>
<name>E4XGN3_OIKDI</name>
<dbReference type="AlphaFoldDB" id="E4XGN3"/>
<evidence type="ECO:0000313" key="2">
    <source>
        <dbReference type="Proteomes" id="UP000001307"/>
    </source>
</evidence>
<accession>E4XGN3</accession>
<dbReference type="OrthoDB" id="10452005at2759"/>